<protein>
    <submittedName>
        <fullName evidence="1">Uncharacterized protein</fullName>
    </submittedName>
</protein>
<evidence type="ECO:0000313" key="2">
    <source>
        <dbReference type="Proteomes" id="UP000052978"/>
    </source>
</evidence>
<dbReference type="Proteomes" id="UP000052978">
    <property type="component" value="Unassembled WGS sequence"/>
</dbReference>
<gene>
    <name evidence="1" type="ORF">D623_10013166</name>
</gene>
<name>S7PMV9_MYOBR</name>
<accession>S7PMV9</accession>
<dbReference type="AlphaFoldDB" id="S7PMV9"/>
<keyword evidence="2" id="KW-1185">Reference proteome</keyword>
<proteinExistence type="predicted"/>
<organism evidence="1 2">
    <name type="scientific">Myotis brandtii</name>
    <name type="common">Brandt's bat</name>
    <dbReference type="NCBI Taxonomy" id="109478"/>
    <lineage>
        <taxon>Eukaryota</taxon>
        <taxon>Metazoa</taxon>
        <taxon>Chordata</taxon>
        <taxon>Craniata</taxon>
        <taxon>Vertebrata</taxon>
        <taxon>Euteleostomi</taxon>
        <taxon>Mammalia</taxon>
        <taxon>Eutheria</taxon>
        <taxon>Laurasiatheria</taxon>
        <taxon>Chiroptera</taxon>
        <taxon>Yangochiroptera</taxon>
        <taxon>Vespertilionidae</taxon>
        <taxon>Myotis</taxon>
    </lineage>
</organism>
<dbReference type="EMBL" id="KE163465">
    <property type="protein sequence ID" value="EPQ12178.1"/>
    <property type="molecule type" value="Genomic_DNA"/>
</dbReference>
<sequence length="76" mass="8763">MCFLLGARAAEPNSQSARERDERACLQRLQLVHRAAWRFREIMLNPISLPGHSKPLNHGIYVEDVNVYFSKGRHGF</sequence>
<reference evidence="1 2" key="1">
    <citation type="journal article" date="2013" name="Nat. Commun.">
        <title>Genome analysis reveals insights into physiology and longevity of the Brandt's bat Myotis brandtii.</title>
        <authorList>
            <person name="Seim I."/>
            <person name="Fang X."/>
            <person name="Xiong Z."/>
            <person name="Lobanov A.V."/>
            <person name="Huang Z."/>
            <person name="Ma S."/>
            <person name="Feng Y."/>
            <person name="Turanov A.A."/>
            <person name="Zhu Y."/>
            <person name="Lenz T.L."/>
            <person name="Gerashchenko M.V."/>
            <person name="Fan D."/>
            <person name="Hee Yim S."/>
            <person name="Yao X."/>
            <person name="Jordan D."/>
            <person name="Xiong Y."/>
            <person name="Ma Y."/>
            <person name="Lyapunov A.N."/>
            <person name="Chen G."/>
            <person name="Kulakova O.I."/>
            <person name="Sun Y."/>
            <person name="Lee S.G."/>
            <person name="Bronson R.T."/>
            <person name="Moskalev A.A."/>
            <person name="Sunyaev S.R."/>
            <person name="Zhang G."/>
            <person name="Krogh A."/>
            <person name="Wang J."/>
            <person name="Gladyshev V.N."/>
        </authorList>
    </citation>
    <scope>NUCLEOTIDE SEQUENCE [LARGE SCALE GENOMIC DNA]</scope>
</reference>
<evidence type="ECO:0000313" key="1">
    <source>
        <dbReference type="EMBL" id="EPQ12178.1"/>
    </source>
</evidence>